<protein>
    <submittedName>
        <fullName evidence="1">Uncharacterized protein</fullName>
    </submittedName>
</protein>
<evidence type="ECO:0000313" key="2">
    <source>
        <dbReference type="Proteomes" id="UP001159042"/>
    </source>
</evidence>
<comment type="caution">
    <text evidence="1">The sequence shown here is derived from an EMBL/GenBank/DDBJ whole genome shotgun (WGS) entry which is preliminary data.</text>
</comment>
<keyword evidence="2" id="KW-1185">Reference proteome</keyword>
<dbReference type="Proteomes" id="UP001159042">
    <property type="component" value="Unassembled WGS sequence"/>
</dbReference>
<accession>A0AAV8V829</accession>
<sequence length="155" mass="18407">MHPIVKKEKLDNWEIIKEHSNLTCEIGIVQMMDWNEVHSNVMGINHTYRKMEDRYTLIAHYFACGLQQKEIIAMMDIVHNYKLHPRTLKRILRELMLYRRKRFSPITHVVNFISDQLDKSGQLHDLKEYYADQKLVCSTSDLHNTQVVNVLGLEN</sequence>
<dbReference type="EMBL" id="JANEYG010000315">
    <property type="protein sequence ID" value="KAJ8910338.1"/>
    <property type="molecule type" value="Genomic_DNA"/>
</dbReference>
<reference evidence="1 2" key="1">
    <citation type="journal article" date="2023" name="Insect Mol. Biol.">
        <title>Genome sequencing provides insights into the evolution of gene families encoding plant cell wall-degrading enzymes in longhorned beetles.</title>
        <authorList>
            <person name="Shin N.R."/>
            <person name="Okamura Y."/>
            <person name="Kirsch R."/>
            <person name="Pauchet Y."/>
        </authorList>
    </citation>
    <scope>NUCLEOTIDE SEQUENCE [LARGE SCALE GENOMIC DNA]</scope>
    <source>
        <strain evidence="1">EAD_L_NR</strain>
    </source>
</reference>
<organism evidence="1 2">
    <name type="scientific">Exocentrus adspersus</name>
    <dbReference type="NCBI Taxonomy" id="1586481"/>
    <lineage>
        <taxon>Eukaryota</taxon>
        <taxon>Metazoa</taxon>
        <taxon>Ecdysozoa</taxon>
        <taxon>Arthropoda</taxon>
        <taxon>Hexapoda</taxon>
        <taxon>Insecta</taxon>
        <taxon>Pterygota</taxon>
        <taxon>Neoptera</taxon>
        <taxon>Endopterygota</taxon>
        <taxon>Coleoptera</taxon>
        <taxon>Polyphaga</taxon>
        <taxon>Cucujiformia</taxon>
        <taxon>Chrysomeloidea</taxon>
        <taxon>Cerambycidae</taxon>
        <taxon>Lamiinae</taxon>
        <taxon>Acanthocinini</taxon>
        <taxon>Exocentrus</taxon>
    </lineage>
</organism>
<evidence type="ECO:0000313" key="1">
    <source>
        <dbReference type="EMBL" id="KAJ8910338.1"/>
    </source>
</evidence>
<name>A0AAV8V829_9CUCU</name>
<proteinExistence type="predicted"/>
<gene>
    <name evidence="1" type="ORF">NQ315_004537</name>
</gene>
<dbReference type="AlphaFoldDB" id="A0AAV8V829"/>